<reference evidence="4 6" key="5">
    <citation type="journal article" date="2012" name="Curr. Microbiol.">
        <title>Re-annotation of two hyperthermophilic archaea Pyrococcus abyssi GE5 and Pyrococcus furiosus DSM 3638.</title>
        <authorList>
            <person name="Gao J."/>
            <person name="Wang J."/>
        </authorList>
    </citation>
    <scope>GENOME REANNOTATION</scope>
    <source>
        <strain evidence="4">GE5</strain>
        <strain evidence="6">GE5 / Orsay</strain>
    </source>
</reference>
<feature type="domain" description="EamA" evidence="2">
    <location>
        <begin position="5"/>
        <end position="138"/>
    </location>
</feature>
<dbReference type="Pfam" id="PF00892">
    <property type="entry name" value="EamA"/>
    <property type="match status" value="2"/>
</dbReference>
<keyword evidence="1" id="KW-0812">Transmembrane</keyword>
<reference evidence="3 5" key="4">
    <citation type="journal article" date="2003" name="Mol. Microbiol.">
        <title>An integrated analysis of the genome of the hyperthermophilic archaeon Pyrococcus abyssi.</title>
        <authorList>
            <person name="Cohen G."/>
            <person name="Barbe V."/>
            <person name="Flament D."/>
            <person name="Galperin M."/>
            <person name="Heilig R."/>
            <person name="Ripp R."/>
            <person name="Lecompte O."/>
            <person name="Prieur D."/>
            <person name="Poch O."/>
            <person name="Quellerou J."/>
            <person name="Thierry J.C."/>
            <person name="Van der Oost J."/>
            <person name="Weissenbach J."/>
            <person name="Zivanovic Y."/>
            <person name="Forterre P."/>
        </authorList>
    </citation>
    <scope>NUCLEOTIDE SEQUENCE [LARGE SCALE GENOMIC DNA]</scope>
    <source>
        <strain evidence="5">GE5 / Orsay</strain>
        <strain evidence="3">Orsay</strain>
    </source>
</reference>
<name>Q9V1J3_PYRAB</name>
<dbReference type="EMBL" id="AJ248284">
    <property type="protein sequence ID" value="CAB49356.1"/>
    <property type="molecule type" value="Genomic_DNA"/>
</dbReference>
<evidence type="ECO:0000313" key="6">
    <source>
        <dbReference type="Proteomes" id="UP000009139"/>
    </source>
</evidence>
<dbReference type="PANTHER" id="PTHR22911:SF137">
    <property type="entry name" value="SOLUTE CARRIER FAMILY 35 MEMBER G2-RELATED"/>
    <property type="match status" value="1"/>
</dbReference>
<dbReference type="EMBL" id="HE613800">
    <property type="protein sequence ID" value="CCE69815.1"/>
    <property type="molecule type" value="Genomic_DNA"/>
</dbReference>
<sequence length="287" mass="31093">MSFALGVILALAAAFTWALSSVLSKVSMRRVSPFTLNSLRLFIASAFYIPLIIYLDLFPDKGLFWWIIVILSGIIGFLVADWLFLEGINIIGVSRANLLVTPHPILTMVLAHYFLDRPLNASIAFGAILIVLAVIILLSEGKDSSDISLRGVGLVIVAELMWTLAVLITDWLVSDESAVLITGLRIASGALGTTFLLPRISQEVKKLKMRDLGLIFVITLLGTILGQYFFVKSISIVSSSVATPVTESTPIMAALMAIIFLKERFTKKLGISLVLATLGILLIGLGC</sequence>
<feature type="transmembrane region" description="Helical" evidence="1">
    <location>
        <begin position="121"/>
        <end position="139"/>
    </location>
</feature>
<feature type="transmembrane region" description="Helical" evidence="1">
    <location>
        <begin position="96"/>
        <end position="115"/>
    </location>
</feature>
<keyword evidence="1" id="KW-0472">Membrane</keyword>
<dbReference type="Gene3D" id="1.10.3730.20">
    <property type="match status" value="1"/>
</dbReference>
<dbReference type="SUPFAM" id="SSF103481">
    <property type="entry name" value="Multidrug resistance efflux transporter EmrE"/>
    <property type="match status" value="2"/>
</dbReference>
<reference evidence="3" key="3">
    <citation type="journal article" date="2001" name="Genome Res.">
        <title>Genome evolution at the genus level: comparison of three complete genomes of hyperthermophilic archaea.</title>
        <authorList>
            <person name="Lecompte O."/>
            <person name="Ripp R."/>
            <person name="Puzos-Barbe V."/>
            <person name="Duprat S."/>
            <person name="Heilig R."/>
            <person name="Dietrich J."/>
            <person name="Thierry J.C."/>
            <person name="Poch O."/>
        </authorList>
    </citation>
    <scope>NUCLEOTIDE SEQUENCE</scope>
    <source>
        <strain evidence="3">Orsay</strain>
    </source>
</reference>
<feature type="transmembrane region" description="Helical" evidence="1">
    <location>
        <begin position="268"/>
        <end position="286"/>
    </location>
</feature>
<dbReference type="GO" id="GO:0016020">
    <property type="term" value="C:membrane"/>
    <property type="evidence" value="ECO:0007669"/>
    <property type="project" value="InterPro"/>
</dbReference>
<feature type="transmembrane region" description="Helical" evidence="1">
    <location>
        <begin position="151"/>
        <end position="173"/>
    </location>
</feature>
<evidence type="ECO:0000313" key="3">
    <source>
        <dbReference type="EMBL" id="CAB49356.1"/>
    </source>
</evidence>
<dbReference type="Proteomes" id="UP000009139">
    <property type="component" value="Chromosome"/>
</dbReference>
<dbReference type="KEGG" id="pab:PAB0285"/>
<gene>
    <name evidence="3" type="ordered locus">PAB0285</name>
</gene>
<feature type="domain" description="EamA" evidence="2">
    <location>
        <begin position="150"/>
        <end position="284"/>
    </location>
</feature>
<dbReference type="PANTHER" id="PTHR22911">
    <property type="entry name" value="ACYL-MALONYL CONDENSING ENZYME-RELATED"/>
    <property type="match status" value="1"/>
</dbReference>
<evidence type="ECO:0000256" key="1">
    <source>
        <dbReference type="SAM" id="Phobius"/>
    </source>
</evidence>
<keyword evidence="1" id="KW-1133">Transmembrane helix</keyword>
<feature type="transmembrane region" description="Helical" evidence="1">
    <location>
        <begin position="212"/>
        <end position="230"/>
    </location>
</feature>
<dbReference type="AlphaFoldDB" id="Q9V1J3"/>
<evidence type="ECO:0000259" key="2">
    <source>
        <dbReference type="Pfam" id="PF00892"/>
    </source>
</evidence>
<feature type="transmembrane region" description="Helical" evidence="1">
    <location>
        <begin position="63"/>
        <end position="84"/>
    </location>
</feature>
<keyword evidence="5" id="KW-1185">Reference proteome</keyword>
<feature type="transmembrane region" description="Helical" evidence="1">
    <location>
        <begin position="6"/>
        <end position="26"/>
    </location>
</feature>
<evidence type="ECO:0000313" key="4">
    <source>
        <dbReference type="EMBL" id="CCE69815.1"/>
    </source>
</evidence>
<dbReference type="OrthoDB" id="86193at2157"/>
<proteinExistence type="predicted"/>
<dbReference type="eggNOG" id="arCOG00272">
    <property type="taxonomic scope" value="Archaea"/>
</dbReference>
<feature type="transmembrane region" description="Helical" evidence="1">
    <location>
        <begin position="236"/>
        <end position="261"/>
    </location>
</feature>
<protein>
    <submittedName>
        <fullName evidence="3">Predicted permease</fullName>
    </submittedName>
</protein>
<dbReference type="InterPro" id="IPR037185">
    <property type="entry name" value="EmrE-like"/>
</dbReference>
<dbReference type="Proteomes" id="UP000000810">
    <property type="component" value="Chromosome"/>
</dbReference>
<dbReference type="PATRIC" id="fig|272844.11.peg.459"/>
<dbReference type="HOGENOM" id="CLU_082650_1_0_2"/>
<reference evidence="3" key="1">
    <citation type="submission" date="1999-07" db="EMBL/GenBank/DDBJ databases">
        <authorList>
            <person name="Genoscope"/>
        </authorList>
    </citation>
    <scope>NUCLEOTIDE SEQUENCE</scope>
    <source>
        <strain evidence="3">Orsay</strain>
    </source>
</reference>
<accession>Q9V1J3</accession>
<dbReference type="RefSeq" id="WP_010867557.1">
    <property type="nucleotide sequence ID" value="NC_000868.1"/>
</dbReference>
<evidence type="ECO:0000313" key="5">
    <source>
        <dbReference type="Proteomes" id="UP000000810"/>
    </source>
</evidence>
<reference evidence="3" key="2">
    <citation type="journal article" date="2000" name="J. Mol. Biol.">
        <title>Archaeal homologs of eukaryotic methylation guide small nucleolar RNAs: lessons from the Pyrococcus genomes.</title>
        <authorList>
            <person name="Gaspin C."/>
            <person name="Cavaille J."/>
            <person name="Erauso G."/>
        </authorList>
    </citation>
    <scope>NUCLEOTIDE SEQUENCE</scope>
    <source>
        <strain evidence="3">Orsay</strain>
    </source>
</reference>
<organism evidence="3 5">
    <name type="scientific">Pyrococcus abyssi (strain GE5 / Orsay)</name>
    <dbReference type="NCBI Taxonomy" id="272844"/>
    <lineage>
        <taxon>Archaea</taxon>
        <taxon>Methanobacteriati</taxon>
        <taxon>Methanobacteriota</taxon>
        <taxon>Thermococci</taxon>
        <taxon>Thermococcales</taxon>
        <taxon>Thermococcaceae</taxon>
        <taxon>Pyrococcus</taxon>
    </lineage>
</organism>
<feature type="transmembrane region" description="Helical" evidence="1">
    <location>
        <begin position="179"/>
        <end position="200"/>
    </location>
</feature>
<dbReference type="PIR" id="E75159">
    <property type="entry name" value="E75159"/>
</dbReference>
<feature type="transmembrane region" description="Helical" evidence="1">
    <location>
        <begin position="38"/>
        <end position="57"/>
    </location>
</feature>
<dbReference type="InterPro" id="IPR000620">
    <property type="entry name" value="EamA_dom"/>
</dbReference>